<evidence type="ECO:0000256" key="4">
    <source>
        <dbReference type="ARBA" id="ARBA00023125"/>
    </source>
</evidence>
<evidence type="ECO:0000256" key="1">
    <source>
        <dbReference type="ARBA" id="ARBA00022723"/>
    </source>
</evidence>
<comment type="caution">
    <text evidence="8">The sequence shown here is derived from an EMBL/GenBank/DDBJ whole genome shotgun (WGS) entry which is preliminary data.</text>
</comment>
<evidence type="ECO:0000256" key="6">
    <source>
        <dbReference type="ARBA" id="ARBA00023242"/>
    </source>
</evidence>
<evidence type="ECO:0000259" key="7">
    <source>
        <dbReference type="SMART" id="SM00906"/>
    </source>
</evidence>
<name>A0A3A2ZE56_9EURO</name>
<keyword evidence="1" id="KW-0479">Metal-binding</keyword>
<reference evidence="9" key="1">
    <citation type="submission" date="2017-02" db="EMBL/GenBank/DDBJ databases">
        <authorList>
            <person name="Tafer H."/>
            <person name="Lopandic K."/>
        </authorList>
    </citation>
    <scope>NUCLEOTIDE SEQUENCE [LARGE SCALE GENOMIC DNA]</scope>
    <source>
        <strain evidence="9">CBS 366.77</strain>
    </source>
</reference>
<dbReference type="InterPro" id="IPR051430">
    <property type="entry name" value="Fungal_TF_Env_Response"/>
</dbReference>
<protein>
    <submittedName>
        <fullName evidence="8">Transcription factor</fullName>
    </submittedName>
</protein>
<dbReference type="Pfam" id="PF04082">
    <property type="entry name" value="Fungal_trans"/>
    <property type="match status" value="1"/>
</dbReference>
<dbReference type="InterPro" id="IPR007219">
    <property type="entry name" value="XnlR_reg_dom"/>
</dbReference>
<keyword evidence="6" id="KW-0539">Nucleus</keyword>
<feature type="domain" description="Xylanolytic transcriptional activator regulatory" evidence="7">
    <location>
        <begin position="253"/>
        <end position="327"/>
    </location>
</feature>
<dbReference type="STRING" id="2070753.A0A3A2ZE56"/>
<evidence type="ECO:0000256" key="5">
    <source>
        <dbReference type="ARBA" id="ARBA00023163"/>
    </source>
</evidence>
<dbReference type="Proteomes" id="UP000266188">
    <property type="component" value="Unassembled WGS sequence"/>
</dbReference>
<accession>A0A3A2ZE56</accession>
<gene>
    <name evidence="8" type="ORF">PHISCL_06220</name>
</gene>
<proteinExistence type="predicted"/>
<dbReference type="GO" id="GO:0001228">
    <property type="term" value="F:DNA-binding transcription activator activity, RNA polymerase II-specific"/>
    <property type="evidence" value="ECO:0007669"/>
    <property type="project" value="TreeGrafter"/>
</dbReference>
<dbReference type="GO" id="GO:0000978">
    <property type="term" value="F:RNA polymerase II cis-regulatory region sequence-specific DNA binding"/>
    <property type="evidence" value="ECO:0007669"/>
    <property type="project" value="TreeGrafter"/>
</dbReference>
<dbReference type="EMBL" id="MVGC01000228">
    <property type="protein sequence ID" value="RJE21439.1"/>
    <property type="molecule type" value="Genomic_DNA"/>
</dbReference>
<dbReference type="GO" id="GO:0006351">
    <property type="term" value="P:DNA-templated transcription"/>
    <property type="evidence" value="ECO:0007669"/>
    <property type="project" value="InterPro"/>
</dbReference>
<organism evidence="8 9">
    <name type="scientific">Aspergillus sclerotialis</name>
    <dbReference type="NCBI Taxonomy" id="2070753"/>
    <lineage>
        <taxon>Eukaryota</taxon>
        <taxon>Fungi</taxon>
        <taxon>Dikarya</taxon>
        <taxon>Ascomycota</taxon>
        <taxon>Pezizomycotina</taxon>
        <taxon>Eurotiomycetes</taxon>
        <taxon>Eurotiomycetidae</taxon>
        <taxon>Eurotiales</taxon>
        <taxon>Aspergillaceae</taxon>
        <taxon>Aspergillus</taxon>
        <taxon>Aspergillus subgen. Polypaecilum</taxon>
    </lineage>
</organism>
<keyword evidence="9" id="KW-1185">Reference proteome</keyword>
<dbReference type="AlphaFoldDB" id="A0A3A2ZE56"/>
<dbReference type="GO" id="GO:0008270">
    <property type="term" value="F:zinc ion binding"/>
    <property type="evidence" value="ECO:0007669"/>
    <property type="project" value="InterPro"/>
</dbReference>
<keyword evidence="5" id="KW-0804">Transcription</keyword>
<dbReference type="CDD" id="cd12148">
    <property type="entry name" value="fungal_TF_MHR"/>
    <property type="match status" value="1"/>
</dbReference>
<evidence type="ECO:0000313" key="9">
    <source>
        <dbReference type="Proteomes" id="UP000266188"/>
    </source>
</evidence>
<dbReference type="PANTHER" id="PTHR31944">
    <property type="entry name" value="HEME-RESPONSIVE ZINC FINGER TRANSCRIPTION FACTOR HAP1"/>
    <property type="match status" value="1"/>
</dbReference>
<sequence>MRNRIQELEKQLFASNSVQSAVSTPHSSTERTTLSLGGNFYVQSESSMTGQRQPVTRGITHKTRHFGQSHWINVVPLIGPVLDQLQAVCDTADWYTLEESSGLLSTVQECKSLARIIKSQRAPSFLLPPNPELPPKELADELLDGYLRTLETVHRVLHVPTFKQNYEALWVSNSKDSEPNMAFLMQTKLVLAIGAVVYDEKFSLRSKAARWVSEAENWVSEPKFKTRLDIPSLQTNILLLFARELVGFSGDLIWISAGALFRKALYMGLHQDPRRLPAGSTFDNEMRRRLWNTILEIALQSSLSSGGPPLISLHDFDTECPRNFDDDQLMVEDSIPKPEEDYTQTSVAIILRKTFPTRLAIARFLNDLNSNHNYEEALRLDSELRGLYQSICQTFACHLSRSPLRFEPCVLEFLIHRYLCALHVPFFHPTVREVGFAYSREVAVETSVKIWYLANPSPSIPTAQGPGSGPGYAGSVYHDDLSRLVLCGSGFFRTVAMQAALLIAAELQVQVKSSISPIPMRLDLQLVIEYAEAWCLRCIEAGETNIKGYLLMRVVAAHLDGLRRGSRGRELEDLVSTAIADATSRCLPILENIASKDTDEGILPTQELQSLQQAVEPISPNGVHDWDTLIPDSLVHEKPPGVLDWIFNDELIQ</sequence>
<dbReference type="OrthoDB" id="4337792at2759"/>
<keyword evidence="2" id="KW-0862">Zinc</keyword>
<dbReference type="SMART" id="SM00906">
    <property type="entry name" value="Fungal_trans"/>
    <property type="match status" value="1"/>
</dbReference>
<evidence type="ECO:0000256" key="2">
    <source>
        <dbReference type="ARBA" id="ARBA00022833"/>
    </source>
</evidence>
<dbReference type="PANTHER" id="PTHR31944:SF131">
    <property type="entry name" value="HEME-RESPONSIVE ZINC FINGER TRANSCRIPTION FACTOR HAP1"/>
    <property type="match status" value="1"/>
</dbReference>
<keyword evidence="4" id="KW-0238">DNA-binding</keyword>
<evidence type="ECO:0000313" key="8">
    <source>
        <dbReference type="EMBL" id="RJE21439.1"/>
    </source>
</evidence>
<keyword evidence="3" id="KW-0805">Transcription regulation</keyword>
<evidence type="ECO:0000256" key="3">
    <source>
        <dbReference type="ARBA" id="ARBA00023015"/>
    </source>
</evidence>
<dbReference type="GO" id="GO:0005634">
    <property type="term" value="C:nucleus"/>
    <property type="evidence" value="ECO:0007669"/>
    <property type="project" value="TreeGrafter"/>
</dbReference>